<dbReference type="AlphaFoldDB" id="A0A3E1KBL1"/>
<sequence>MNLFSAMVAIAAIIGIVAVARHWFESRRGQGVDREHFERVEIELRERIETLERIVTDQREKLRKQIDEL</sequence>
<gene>
    <name evidence="3" type="ORF">DZC52_03085</name>
</gene>
<keyword evidence="1" id="KW-0175">Coiled coil</keyword>
<dbReference type="EMBL" id="QUZK01000014">
    <property type="protein sequence ID" value="RFF31991.1"/>
    <property type="molecule type" value="Genomic_DNA"/>
</dbReference>
<comment type="caution">
    <text evidence="3">The sequence shown here is derived from an EMBL/GenBank/DDBJ whole genome shotgun (WGS) entry which is preliminary data.</text>
</comment>
<dbReference type="Proteomes" id="UP000260351">
    <property type="component" value="Unassembled WGS sequence"/>
</dbReference>
<name>A0A3E1KBL1_9GAMM</name>
<accession>A0A3E1KBL1</accession>
<keyword evidence="4" id="KW-1185">Reference proteome</keyword>
<dbReference type="RefSeq" id="WP_116649649.1">
    <property type="nucleotide sequence ID" value="NZ_QUZK01000014.1"/>
</dbReference>
<evidence type="ECO:0000313" key="3">
    <source>
        <dbReference type="EMBL" id="RFF31991.1"/>
    </source>
</evidence>
<proteinExistence type="predicted"/>
<keyword evidence="2" id="KW-0472">Membrane</keyword>
<keyword evidence="2" id="KW-0812">Transmembrane</keyword>
<evidence type="ECO:0000313" key="4">
    <source>
        <dbReference type="Proteomes" id="UP000260351"/>
    </source>
</evidence>
<organism evidence="3 4">
    <name type="scientific">Wenzhouxiangella sediminis</name>
    <dbReference type="NCBI Taxonomy" id="1792836"/>
    <lineage>
        <taxon>Bacteria</taxon>
        <taxon>Pseudomonadati</taxon>
        <taxon>Pseudomonadota</taxon>
        <taxon>Gammaproteobacteria</taxon>
        <taxon>Chromatiales</taxon>
        <taxon>Wenzhouxiangellaceae</taxon>
        <taxon>Wenzhouxiangella</taxon>
    </lineage>
</organism>
<protein>
    <recommendedName>
        <fullName evidence="5">Phage shock protein B</fullName>
    </recommendedName>
</protein>
<feature type="coiled-coil region" evidence="1">
    <location>
        <begin position="41"/>
        <end position="68"/>
    </location>
</feature>
<reference evidence="3 4" key="1">
    <citation type="submission" date="2018-08" db="EMBL/GenBank/DDBJ databases">
        <title>Wenzhouxiangella salilacus sp. nov., a novel bacterium isolated from a saline lake in Xinjiang Province, China.</title>
        <authorList>
            <person name="Han S."/>
        </authorList>
    </citation>
    <scope>NUCLEOTIDE SEQUENCE [LARGE SCALE GENOMIC DNA]</scope>
    <source>
        <strain evidence="3 4">XDB06</strain>
    </source>
</reference>
<feature type="transmembrane region" description="Helical" evidence="2">
    <location>
        <begin position="6"/>
        <end position="24"/>
    </location>
</feature>
<evidence type="ECO:0008006" key="5">
    <source>
        <dbReference type="Google" id="ProtNLM"/>
    </source>
</evidence>
<keyword evidence="2" id="KW-1133">Transmembrane helix</keyword>
<evidence type="ECO:0000256" key="2">
    <source>
        <dbReference type="SAM" id="Phobius"/>
    </source>
</evidence>
<evidence type="ECO:0000256" key="1">
    <source>
        <dbReference type="SAM" id="Coils"/>
    </source>
</evidence>